<dbReference type="InterPro" id="IPR016187">
    <property type="entry name" value="CTDL_fold"/>
</dbReference>
<dbReference type="GO" id="GO:0120147">
    <property type="term" value="F:formylglycine-generating oxidase activity"/>
    <property type="evidence" value="ECO:0007669"/>
    <property type="project" value="TreeGrafter"/>
</dbReference>
<dbReference type="AlphaFoldDB" id="A0AAE3SHJ5"/>
<feature type="chain" id="PRO_5041919853" evidence="1">
    <location>
        <begin position="21"/>
        <end position="265"/>
    </location>
</feature>
<proteinExistence type="predicted"/>
<name>A0AAE3SHJ5_9BACT</name>
<dbReference type="Pfam" id="PF03781">
    <property type="entry name" value="FGE-sulfatase"/>
    <property type="match status" value="1"/>
</dbReference>
<feature type="signal peptide" evidence="1">
    <location>
        <begin position="1"/>
        <end position="20"/>
    </location>
</feature>
<keyword evidence="1" id="KW-0732">Signal</keyword>
<protein>
    <submittedName>
        <fullName evidence="3">Formylglycine-generating enzyme family protein</fullName>
    </submittedName>
</protein>
<evidence type="ECO:0000313" key="4">
    <source>
        <dbReference type="Proteomes" id="UP001209229"/>
    </source>
</evidence>
<evidence type="ECO:0000256" key="1">
    <source>
        <dbReference type="SAM" id="SignalP"/>
    </source>
</evidence>
<evidence type="ECO:0000259" key="2">
    <source>
        <dbReference type="Pfam" id="PF03781"/>
    </source>
</evidence>
<gene>
    <name evidence="3" type="ORF">OM075_24205</name>
</gene>
<dbReference type="PANTHER" id="PTHR23150:SF19">
    <property type="entry name" value="FORMYLGLYCINE-GENERATING ENZYME"/>
    <property type="match status" value="1"/>
</dbReference>
<keyword evidence="4" id="KW-1185">Reference proteome</keyword>
<reference evidence="3" key="1">
    <citation type="submission" date="2022-10" db="EMBL/GenBank/DDBJ databases">
        <authorList>
            <person name="Yu W.X."/>
        </authorList>
    </citation>
    <scope>NUCLEOTIDE SEQUENCE</scope>
    <source>
        <strain evidence="3">AAT</strain>
    </source>
</reference>
<comment type="caution">
    <text evidence="3">The sequence shown here is derived from an EMBL/GenBank/DDBJ whole genome shotgun (WGS) entry which is preliminary data.</text>
</comment>
<dbReference type="Proteomes" id="UP001209229">
    <property type="component" value="Unassembled WGS sequence"/>
</dbReference>
<dbReference type="Gene3D" id="3.90.1580.10">
    <property type="entry name" value="paralog of FGE (formylglycine-generating enzyme)"/>
    <property type="match status" value="1"/>
</dbReference>
<dbReference type="EMBL" id="JAPDPJ010000133">
    <property type="protein sequence ID" value="MCW3789585.1"/>
    <property type="molecule type" value="Genomic_DNA"/>
</dbReference>
<dbReference type="PANTHER" id="PTHR23150">
    <property type="entry name" value="SULFATASE MODIFYING FACTOR 1, 2"/>
    <property type="match status" value="1"/>
</dbReference>
<dbReference type="InterPro" id="IPR042095">
    <property type="entry name" value="SUMF_sf"/>
</dbReference>
<dbReference type="InterPro" id="IPR005532">
    <property type="entry name" value="SUMF_dom"/>
</dbReference>
<dbReference type="SUPFAM" id="SSF56436">
    <property type="entry name" value="C-type lectin-like"/>
    <property type="match status" value="1"/>
</dbReference>
<dbReference type="InterPro" id="IPR051043">
    <property type="entry name" value="Sulfatase_Mod_Factor_Kinase"/>
</dbReference>
<feature type="domain" description="Sulfatase-modifying factor enzyme-like" evidence="2">
    <location>
        <begin position="35"/>
        <end position="259"/>
    </location>
</feature>
<organism evidence="3 4">
    <name type="scientific">Plebeiibacterium sediminum</name>
    <dbReference type="NCBI Taxonomy" id="2992112"/>
    <lineage>
        <taxon>Bacteria</taxon>
        <taxon>Pseudomonadati</taxon>
        <taxon>Bacteroidota</taxon>
        <taxon>Bacteroidia</taxon>
        <taxon>Marinilabiliales</taxon>
        <taxon>Marinilabiliaceae</taxon>
        <taxon>Plebeiibacterium</taxon>
    </lineage>
</organism>
<accession>A0AAE3SHJ5</accession>
<dbReference type="RefSeq" id="WP_301193133.1">
    <property type="nucleotide sequence ID" value="NZ_JAPDPJ010000133.1"/>
</dbReference>
<evidence type="ECO:0000313" key="3">
    <source>
        <dbReference type="EMBL" id="MCW3789585.1"/>
    </source>
</evidence>
<sequence>MKSRKITVLFLALSTLIVFSASKPKKVKLDSNFKEVSHRFYASAYEVTNKEYRLYLSDLKQHNQLEEYQRNLPDTAQWVKAFPNSFNQPFCEKYFWHPGFDQYPVVNVSKEAASDYCKWLTNKYDSQEKPKFKKVTFRLPTEQEWNKMASVLPGHNLPWYGNFAYEPNDNKFCANVKFEDKLSEGENYDYTLDGALTTMLVGNYKPNKLGLYDIIGNVAELTSTGVIKGGSWFNTIEECVVNKTQNFNAPDPRVGFRVVMMIEEF</sequence>